<dbReference type="Proteomes" id="UP000007305">
    <property type="component" value="Chromosome 10"/>
</dbReference>
<reference evidence="3" key="1">
    <citation type="journal article" date="2009" name="Science">
        <title>The B73 maize genome: complexity, diversity, and dynamics.</title>
        <authorList>
            <person name="Schnable P.S."/>
            <person name="Ware D."/>
            <person name="Fulton R.S."/>
            <person name="Stein J.C."/>
            <person name="Wei F."/>
            <person name="Pasternak S."/>
            <person name="Liang C."/>
            <person name="Zhang J."/>
            <person name="Fulton L."/>
            <person name="Graves T.A."/>
            <person name="Minx P."/>
            <person name="Reily A.D."/>
            <person name="Courtney L."/>
            <person name="Kruchowski S.S."/>
            <person name="Tomlinson C."/>
            <person name="Strong C."/>
            <person name="Delehaunty K."/>
            <person name="Fronick C."/>
            <person name="Courtney B."/>
            <person name="Rock S.M."/>
            <person name="Belter E."/>
            <person name="Du F."/>
            <person name="Kim K."/>
            <person name="Abbott R.M."/>
            <person name="Cotton M."/>
            <person name="Levy A."/>
            <person name="Marchetto P."/>
            <person name="Ochoa K."/>
            <person name="Jackson S.M."/>
            <person name="Gillam B."/>
            <person name="Chen W."/>
            <person name="Yan L."/>
            <person name="Higginbotham J."/>
            <person name="Cardenas M."/>
            <person name="Waligorski J."/>
            <person name="Applebaum E."/>
            <person name="Phelps L."/>
            <person name="Falcone J."/>
            <person name="Kanchi K."/>
            <person name="Thane T."/>
            <person name="Scimone A."/>
            <person name="Thane N."/>
            <person name="Henke J."/>
            <person name="Wang T."/>
            <person name="Ruppert J."/>
            <person name="Shah N."/>
            <person name="Rotter K."/>
            <person name="Hodges J."/>
            <person name="Ingenthron E."/>
            <person name="Cordes M."/>
            <person name="Kohlberg S."/>
            <person name="Sgro J."/>
            <person name="Delgado B."/>
            <person name="Mead K."/>
            <person name="Chinwalla A."/>
            <person name="Leonard S."/>
            <person name="Crouse K."/>
            <person name="Collura K."/>
            <person name="Kudrna D."/>
            <person name="Currie J."/>
            <person name="He R."/>
            <person name="Angelova A."/>
            <person name="Rajasekar S."/>
            <person name="Mueller T."/>
            <person name="Lomeli R."/>
            <person name="Scara G."/>
            <person name="Ko A."/>
            <person name="Delaney K."/>
            <person name="Wissotski M."/>
            <person name="Lopez G."/>
            <person name="Campos D."/>
            <person name="Braidotti M."/>
            <person name="Ashley E."/>
            <person name="Golser W."/>
            <person name="Kim H."/>
            <person name="Lee S."/>
            <person name="Lin J."/>
            <person name="Dujmic Z."/>
            <person name="Kim W."/>
            <person name="Talag J."/>
            <person name="Zuccolo A."/>
            <person name="Fan C."/>
            <person name="Sebastian A."/>
            <person name="Kramer M."/>
            <person name="Spiegel L."/>
            <person name="Nascimento L."/>
            <person name="Zutavern T."/>
            <person name="Miller B."/>
            <person name="Ambroise C."/>
            <person name="Muller S."/>
            <person name="Spooner W."/>
            <person name="Narechania A."/>
            <person name="Ren L."/>
            <person name="Wei S."/>
            <person name="Kumari S."/>
            <person name="Faga B."/>
            <person name="Levy M.J."/>
            <person name="McMahan L."/>
            <person name="Van Buren P."/>
            <person name="Vaughn M.W."/>
            <person name="Ying K."/>
            <person name="Yeh C.-T."/>
            <person name="Emrich S.J."/>
            <person name="Jia Y."/>
            <person name="Kalyanaraman A."/>
            <person name="Hsia A.-P."/>
            <person name="Barbazuk W.B."/>
            <person name="Baucom R.S."/>
            <person name="Brutnell T.P."/>
            <person name="Carpita N.C."/>
            <person name="Chaparro C."/>
            <person name="Chia J.-M."/>
            <person name="Deragon J.-M."/>
            <person name="Estill J.C."/>
            <person name="Fu Y."/>
            <person name="Jeddeloh J.A."/>
            <person name="Han Y."/>
            <person name="Lee H."/>
            <person name="Li P."/>
            <person name="Lisch D.R."/>
            <person name="Liu S."/>
            <person name="Liu Z."/>
            <person name="Nagel D.H."/>
            <person name="McCann M.C."/>
            <person name="SanMiguel P."/>
            <person name="Myers A.M."/>
            <person name="Nettleton D."/>
            <person name="Nguyen J."/>
            <person name="Penning B.W."/>
            <person name="Ponnala L."/>
            <person name="Schneider K.L."/>
            <person name="Schwartz D.C."/>
            <person name="Sharma A."/>
            <person name="Soderlund C."/>
            <person name="Springer N.M."/>
            <person name="Sun Q."/>
            <person name="Wang H."/>
            <person name="Waterman M."/>
            <person name="Westerman R."/>
            <person name="Wolfgruber T.K."/>
            <person name="Yang L."/>
            <person name="Yu Y."/>
            <person name="Zhang L."/>
            <person name="Zhou S."/>
            <person name="Zhu Q."/>
            <person name="Bennetzen J.L."/>
            <person name="Dawe R.K."/>
            <person name="Jiang J."/>
            <person name="Jiang N."/>
            <person name="Presting G.G."/>
            <person name="Wessler S.R."/>
            <person name="Aluru S."/>
            <person name="Martienssen R.A."/>
            <person name="Clifton S.W."/>
            <person name="McCombie W.R."/>
            <person name="Wing R.A."/>
            <person name="Wilson R.K."/>
        </authorList>
    </citation>
    <scope>NUCLEOTIDE SEQUENCE [LARGE SCALE GENOMIC DNA]</scope>
    <source>
        <strain evidence="3">cv. B73</strain>
    </source>
</reference>
<reference evidence="2" key="3">
    <citation type="submission" date="2021-05" db="UniProtKB">
        <authorList>
            <consortium name="EnsemblPlants"/>
        </authorList>
    </citation>
    <scope>IDENTIFICATION</scope>
    <source>
        <strain evidence="2">cv. B73</strain>
    </source>
</reference>
<evidence type="ECO:0000256" key="1">
    <source>
        <dbReference type="SAM" id="MobiDB-lite"/>
    </source>
</evidence>
<evidence type="ECO:0000313" key="2">
    <source>
        <dbReference type="EnsemblPlants" id="Zm00001eb416040_P001"/>
    </source>
</evidence>
<feature type="region of interest" description="Disordered" evidence="1">
    <location>
        <begin position="175"/>
        <end position="209"/>
    </location>
</feature>
<sequence>MIKMVNHTSREGDEEQQIRMVDCGGEIPADEEEGSKWDVVVNKRGRKKTTTKGPMGATRASSRIPRDGIPILEKATMRALEKDITQGISSSNTFTILNQEHNETLASVLKDISIELDNYDDQIDAFKEEEKLRAAIAEANYKAHVEKINNRNAPQTEEEIQEYAMEAITNSDRNCEWEGAQDGPVVPVTQKGKRKGRPSKPSKIINEVS</sequence>
<reference evidence="2" key="2">
    <citation type="submission" date="2019-07" db="EMBL/GenBank/DDBJ databases">
        <authorList>
            <person name="Seetharam A."/>
            <person name="Woodhouse M."/>
            <person name="Cannon E."/>
        </authorList>
    </citation>
    <scope>NUCLEOTIDE SEQUENCE [LARGE SCALE GENOMIC DNA]</scope>
    <source>
        <strain evidence="2">cv. B73</strain>
    </source>
</reference>
<evidence type="ECO:0000313" key="3">
    <source>
        <dbReference type="Proteomes" id="UP000007305"/>
    </source>
</evidence>
<keyword evidence="3" id="KW-1185">Reference proteome</keyword>
<dbReference type="EnsemblPlants" id="Zm00001eb416040_T001">
    <property type="protein sequence ID" value="Zm00001eb416040_P001"/>
    <property type="gene ID" value="Zm00001eb416040"/>
</dbReference>
<dbReference type="Gramene" id="Zm00001eb416040_T001">
    <property type="protein sequence ID" value="Zm00001eb416040_P001"/>
    <property type="gene ID" value="Zm00001eb416040"/>
</dbReference>
<dbReference type="AlphaFoldDB" id="A0A804RFK0"/>
<protein>
    <submittedName>
        <fullName evidence="2">Uncharacterized protein</fullName>
    </submittedName>
</protein>
<feature type="compositionally biased region" description="Basic residues" evidence="1">
    <location>
        <begin position="191"/>
        <end position="200"/>
    </location>
</feature>
<proteinExistence type="predicted"/>
<name>A0A804RFK0_MAIZE</name>
<dbReference type="InParanoid" id="A0A804RFK0"/>
<accession>A0A804RFK0</accession>
<organism evidence="2 3">
    <name type="scientific">Zea mays</name>
    <name type="common">Maize</name>
    <dbReference type="NCBI Taxonomy" id="4577"/>
    <lineage>
        <taxon>Eukaryota</taxon>
        <taxon>Viridiplantae</taxon>
        <taxon>Streptophyta</taxon>
        <taxon>Embryophyta</taxon>
        <taxon>Tracheophyta</taxon>
        <taxon>Spermatophyta</taxon>
        <taxon>Magnoliopsida</taxon>
        <taxon>Liliopsida</taxon>
        <taxon>Poales</taxon>
        <taxon>Poaceae</taxon>
        <taxon>PACMAD clade</taxon>
        <taxon>Panicoideae</taxon>
        <taxon>Andropogonodae</taxon>
        <taxon>Andropogoneae</taxon>
        <taxon>Tripsacinae</taxon>
        <taxon>Zea</taxon>
    </lineage>
</organism>